<sequence>MNSLANWTVTHLAAYGVPLLLLVAFAGSLGIPFPITMVIIAAGAFAHEGLLDWRLAGLACLAGASLADHFEYFLGRWAGERLRLRLEKRAAWQRAQSVINRQGAWAILLTRFWFTPLAPAVNFIAGSRYPYLRFLLYDVAGQLLWVFIYGGLGYLFAEQWQRVSETVGSFTSLSMVVLLLAALLFILWPRRARE</sequence>
<comment type="caution">
    <text evidence="4">The sequence shown here is derived from an EMBL/GenBank/DDBJ whole genome shotgun (WGS) entry which is preliminary data.</text>
</comment>
<evidence type="ECO:0000313" key="5">
    <source>
        <dbReference type="Proteomes" id="UP000050417"/>
    </source>
</evidence>
<organism evidence="4 5">
    <name type="scientific">Ornatilinea apprima</name>
    <dbReference type="NCBI Taxonomy" id="1134406"/>
    <lineage>
        <taxon>Bacteria</taxon>
        <taxon>Bacillati</taxon>
        <taxon>Chloroflexota</taxon>
        <taxon>Anaerolineae</taxon>
        <taxon>Anaerolineales</taxon>
        <taxon>Anaerolineaceae</taxon>
        <taxon>Ornatilinea</taxon>
    </lineage>
</organism>
<dbReference type="Proteomes" id="UP000050417">
    <property type="component" value="Unassembled WGS sequence"/>
</dbReference>
<dbReference type="STRING" id="1134406.ADN00_10010"/>
<keyword evidence="2" id="KW-1133">Transmembrane helix</keyword>
<dbReference type="AlphaFoldDB" id="A0A0N8GN26"/>
<reference evidence="4 5" key="1">
    <citation type="submission" date="2015-07" db="EMBL/GenBank/DDBJ databases">
        <title>Genome sequence of Ornatilinea apprima DSM 23815.</title>
        <authorList>
            <person name="Hemp J."/>
            <person name="Ward L.M."/>
            <person name="Pace L.A."/>
            <person name="Fischer W.W."/>
        </authorList>
    </citation>
    <scope>NUCLEOTIDE SEQUENCE [LARGE SCALE GENOMIC DNA]</scope>
    <source>
        <strain evidence="4 5">P3M-1</strain>
    </source>
</reference>
<evidence type="ECO:0000256" key="2">
    <source>
        <dbReference type="SAM" id="Phobius"/>
    </source>
</evidence>
<evidence type="ECO:0000259" key="3">
    <source>
        <dbReference type="Pfam" id="PF09335"/>
    </source>
</evidence>
<feature type="transmembrane region" description="Helical" evidence="2">
    <location>
        <begin position="134"/>
        <end position="157"/>
    </location>
</feature>
<protein>
    <recommendedName>
        <fullName evidence="3">VTT domain-containing protein</fullName>
    </recommendedName>
</protein>
<dbReference type="PANTHER" id="PTHR42709">
    <property type="entry name" value="ALKALINE PHOSPHATASE LIKE PROTEIN"/>
    <property type="match status" value="1"/>
</dbReference>
<accession>A0A0N8GN26</accession>
<comment type="similarity">
    <text evidence="1">Belongs to the DedA family.</text>
</comment>
<dbReference type="InterPro" id="IPR051311">
    <property type="entry name" value="DedA_domain"/>
</dbReference>
<feature type="domain" description="VTT" evidence="3">
    <location>
        <begin position="33"/>
        <end position="154"/>
    </location>
</feature>
<evidence type="ECO:0000313" key="4">
    <source>
        <dbReference type="EMBL" id="KPL76922.1"/>
    </source>
</evidence>
<dbReference type="EMBL" id="LGCL01000024">
    <property type="protein sequence ID" value="KPL76922.1"/>
    <property type="molecule type" value="Genomic_DNA"/>
</dbReference>
<proteinExistence type="inferred from homology"/>
<dbReference type="OrthoDB" id="162303at2"/>
<keyword evidence="5" id="KW-1185">Reference proteome</keyword>
<dbReference type="GO" id="GO:0005886">
    <property type="term" value="C:plasma membrane"/>
    <property type="evidence" value="ECO:0007669"/>
    <property type="project" value="TreeGrafter"/>
</dbReference>
<name>A0A0N8GN26_9CHLR</name>
<dbReference type="Pfam" id="PF09335">
    <property type="entry name" value="VTT_dom"/>
    <property type="match status" value="1"/>
</dbReference>
<gene>
    <name evidence="4" type="ORF">ADN00_10010</name>
</gene>
<dbReference type="PANTHER" id="PTHR42709:SF2">
    <property type="entry name" value="INNER MEMBRANE PROTEIN YOHD"/>
    <property type="match status" value="1"/>
</dbReference>
<keyword evidence="2" id="KW-0472">Membrane</keyword>
<feature type="transmembrane region" description="Helical" evidence="2">
    <location>
        <begin position="169"/>
        <end position="188"/>
    </location>
</feature>
<dbReference type="InterPro" id="IPR032816">
    <property type="entry name" value="VTT_dom"/>
</dbReference>
<feature type="transmembrane region" description="Helical" evidence="2">
    <location>
        <begin position="12"/>
        <end position="45"/>
    </location>
</feature>
<dbReference type="RefSeq" id="WP_075062861.1">
    <property type="nucleotide sequence ID" value="NZ_LGCL01000024.1"/>
</dbReference>
<keyword evidence="2" id="KW-0812">Transmembrane</keyword>
<evidence type="ECO:0000256" key="1">
    <source>
        <dbReference type="ARBA" id="ARBA00010792"/>
    </source>
</evidence>